<dbReference type="PANTHER" id="PTHR22872">
    <property type="entry name" value="BTK-BINDING PROTEIN-RELATED"/>
    <property type="match status" value="1"/>
</dbReference>
<evidence type="ECO:0000313" key="3">
    <source>
        <dbReference type="WBParaSite" id="ASIM_0000838501-mRNA-1"/>
    </source>
</evidence>
<proteinExistence type="predicted"/>
<reference evidence="3" key="1">
    <citation type="submission" date="2017-02" db="UniProtKB">
        <authorList>
            <consortium name="WormBaseParasite"/>
        </authorList>
    </citation>
    <scope>IDENTIFICATION</scope>
</reference>
<dbReference type="SUPFAM" id="SSF50985">
    <property type="entry name" value="RCC1/BLIP-II"/>
    <property type="match status" value="1"/>
</dbReference>
<feature type="repeat" description="RCC1" evidence="2">
    <location>
        <begin position="12"/>
        <end position="62"/>
    </location>
</feature>
<dbReference type="PROSITE" id="PS50012">
    <property type="entry name" value="RCC1_3"/>
    <property type="match status" value="1"/>
</dbReference>
<dbReference type="InterPro" id="IPR000408">
    <property type="entry name" value="Reg_chr_condens"/>
</dbReference>
<accession>A0A0M3JL57</accession>
<keyword evidence="1" id="KW-0677">Repeat</keyword>
<dbReference type="AlphaFoldDB" id="A0A0M3JL57"/>
<dbReference type="Gene3D" id="2.130.10.30">
    <property type="entry name" value="Regulator of chromosome condensation 1/beta-lactamase-inhibitor protein II"/>
    <property type="match status" value="1"/>
</dbReference>
<evidence type="ECO:0000256" key="1">
    <source>
        <dbReference type="ARBA" id="ARBA00022737"/>
    </source>
</evidence>
<sequence>LGRCHSLILIDGCVYSCGMGRDGRLGHDSQADSLKPKKVFLGDRYCVDVSAGSNHSVVCTKREVRVCIASH</sequence>
<dbReference type="InterPro" id="IPR051625">
    <property type="entry name" value="Signaling_Regulatory_Domain"/>
</dbReference>
<protein>
    <submittedName>
        <fullName evidence="3">HERC1 ligase</fullName>
    </submittedName>
</protein>
<organism evidence="3">
    <name type="scientific">Anisakis simplex</name>
    <name type="common">Herring worm</name>
    <dbReference type="NCBI Taxonomy" id="6269"/>
    <lineage>
        <taxon>Eukaryota</taxon>
        <taxon>Metazoa</taxon>
        <taxon>Ecdysozoa</taxon>
        <taxon>Nematoda</taxon>
        <taxon>Chromadorea</taxon>
        <taxon>Rhabditida</taxon>
        <taxon>Spirurina</taxon>
        <taxon>Ascaridomorpha</taxon>
        <taxon>Ascaridoidea</taxon>
        <taxon>Anisakidae</taxon>
        <taxon>Anisakis</taxon>
        <taxon>Anisakis simplex complex</taxon>
    </lineage>
</organism>
<name>A0A0M3JL57_ANISI</name>
<evidence type="ECO:0000256" key="2">
    <source>
        <dbReference type="PROSITE-ProRule" id="PRU00235"/>
    </source>
</evidence>
<dbReference type="Pfam" id="PF00415">
    <property type="entry name" value="RCC1"/>
    <property type="match status" value="1"/>
</dbReference>
<dbReference type="PANTHER" id="PTHR22872:SF2">
    <property type="entry name" value="INHIBITOR OF BRUTON TYROSINE KINASE"/>
    <property type="match status" value="1"/>
</dbReference>
<dbReference type="InterPro" id="IPR009091">
    <property type="entry name" value="RCC1/BLIP-II"/>
</dbReference>
<dbReference type="WBParaSite" id="ASIM_0000838501-mRNA-1">
    <property type="protein sequence ID" value="ASIM_0000838501-mRNA-1"/>
    <property type="gene ID" value="ASIM_0000838501"/>
</dbReference>